<evidence type="ECO:0000313" key="2">
    <source>
        <dbReference type="Proteomes" id="UP001611383"/>
    </source>
</evidence>
<keyword evidence="2" id="KW-1185">Reference proteome</keyword>
<protein>
    <recommendedName>
        <fullName evidence="3">Apea-like HEPN domain-containing protein</fullName>
    </recommendedName>
</protein>
<dbReference type="EMBL" id="CP043494">
    <property type="protein sequence ID" value="WNG42862.1"/>
    <property type="molecule type" value="Genomic_DNA"/>
</dbReference>
<dbReference type="RefSeq" id="WP_395813016.1">
    <property type="nucleotide sequence ID" value="NZ_CP043494.1"/>
</dbReference>
<organism evidence="1 2">
    <name type="scientific">Archangium minus</name>
    <dbReference type="NCBI Taxonomy" id="83450"/>
    <lineage>
        <taxon>Bacteria</taxon>
        <taxon>Pseudomonadati</taxon>
        <taxon>Myxococcota</taxon>
        <taxon>Myxococcia</taxon>
        <taxon>Myxococcales</taxon>
        <taxon>Cystobacterineae</taxon>
        <taxon>Archangiaceae</taxon>
        <taxon>Archangium</taxon>
    </lineage>
</organism>
<evidence type="ECO:0008006" key="3">
    <source>
        <dbReference type="Google" id="ProtNLM"/>
    </source>
</evidence>
<evidence type="ECO:0000313" key="1">
    <source>
        <dbReference type="EMBL" id="WNG42862.1"/>
    </source>
</evidence>
<gene>
    <name evidence="1" type="ORF">F0U60_01200</name>
</gene>
<name>A0ABY9WM96_9BACT</name>
<proteinExistence type="predicted"/>
<reference evidence="1 2" key="1">
    <citation type="submission" date="2019-08" db="EMBL/GenBank/DDBJ databases">
        <title>Archangium and Cystobacter genomes.</title>
        <authorList>
            <person name="Chen I.-C.K."/>
            <person name="Wielgoss S."/>
        </authorList>
    </citation>
    <scope>NUCLEOTIDE SEQUENCE [LARGE SCALE GENOMIC DNA]</scope>
    <source>
        <strain evidence="1 2">Cbm 6</strain>
    </source>
</reference>
<dbReference type="Proteomes" id="UP001611383">
    <property type="component" value="Chromosome"/>
</dbReference>
<accession>A0ABY9WM96</accession>
<sequence length="378" mass="43158">MVPNDLNGKDGSSIARELFGRDPDAPSWWDLVRLDERILEWRDLRLGISWKVTHGYLVALREVSKPVEASNFAAKNKIRLLPNGGFYFRNTAELYVRCIGLPPPEQIVDQNDLYRIKTKAELEASVGYSSQLFVRLVGSPAAEINKDVPDPYSLTTLVLSPVEKDQVEGAAELALYHLRRQYPSLELSFWPFNDLNTAPRLPEHDPVAPGLVDALPDMERTEAIAFYNRAIESPPIPGFLYLYRVLESCFDDVLSATISAWRRDATLSDLDLLQKIRNIQRSEDIWSLRQVLREIVDQKLLDAALGDDIIDKADADTLAREIYLRRNSIAHGRKGQHRRVLVPLGYSFGDEAARERNWYQLLKTLAEKAMEKWLFLRA</sequence>